<dbReference type="InterPro" id="IPR051331">
    <property type="entry name" value="Chorismate_mutase-related"/>
</dbReference>
<sequence>MTAAAIIGTRRGMADIIPAQACTTMQEVRAGVDALDARIVALLGERMRYMEAAARIKPTRDAVRDEPRKAAVIDHAAAVAAAVDFPPALVRDIYEVLVEGSIAYELGKFDAR</sequence>
<dbReference type="InterPro" id="IPR002701">
    <property type="entry name" value="CM_II_prokaryot"/>
</dbReference>
<protein>
    <recommendedName>
        <fullName evidence="1">chorismate mutase</fullName>
        <ecNumber evidence="1">5.4.99.5</ecNumber>
    </recommendedName>
</protein>
<dbReference type="PANTHER" id="PTHR38041">
    <property type="entry name" value="CHORISMATE MUTASE"/>
    <property type="match status" value="1"/>
</dbReference>
<dbReference type="eggNOG" id="COG1605">
    <property type="taxonomic scope" value="Bacteria"/>
</dbReference>
<dbReference type="EMBL" id="CP006644">
    <property type="protein sequence ID" value="AHE57489.1"/>
    <property type="molecule type" value="Genomic_DNA"/>
</dbReference>
<proteinExistence type="predicted"/>
<dbReference type="EC" id="5.4.99.5" evidence="1"/>
<dbReference type="Pfam" id="PF01817">
    <property type="entry name" value="CM_2"/>
    <property type="match status" value="1"/>
</dbReference>
<feature type="domain" description="Chorismate mutase" evidence="3">
    <location>
        <begin position="19"/>
        <end position="109"/>
    </location>
</feature>
<dbReference type="Proteomes" id="UP000018851">
    <property type="component" value="Chromosome"/>
</dbReference>
<dbReference type="STRING" id="1123269.NX02_29635"/>
<evidence type="ECO:0000313" key="4">
    <source>
        <dbReference type="EMBL" id="AHE57489.1"/>
    </source>
</evidence>
<evidence type="ECO:0000256" key="2">
    <source>
        <dbReference type="ARBA" id="ARBA00023235"/>
    </source>
</evidence>
<reference evidence="4 5" key="1">
    <citation type="submission" date="2013-07" db="EMBL/GenBank/DDBJ databases">
        <title>Completed genome of Sphingomonas sanxanigenens NX02.</title>
        <authorList>
            <person name="Ma T."/>
            <person name="Huang H."/>
            <person name="Wu M."/>
            <person name="Li X."/>
            <person name="Li G."/>
        </authorList>
    </citation>
    <scope>NUCLEOTIDE SEQUENCE [LARGE SCALE GENOMIC DNA]</scope>
    <source>
        <strain evidence="4 5">NX02</strain>
    </source>
</reference>
<dbReference type="InterPro" id="IPR036263">
    <property type="entry name" value="Chorismate_II_sf"/>
</dbReference>
<dbReference type="GO" id="GO:0046417">
    <property type="term" value="P:chorismate metabolic process"/>
    <property type="evidence" value="ECO:0007669"/>
    <property type="project" value="InterPro"/>
</dbReference>
<dbReference type="PATRIC" id="fig|1123269.5.peg.5808"/>
<evidence type="ECO:0000256" key="1">
    <source>
        <dbReference type="ARBA" id="ARBA00012404"/>
    </source>
</evidence>
<evidence type="ECO:0000313" key="5">
    <source>
        <dbReference type="Proteomes" id="UP000018851"/>
    </source>
</evidence>
<dbReference type="SUPFAM" id="SSF48600">
    <property type="entry name" value="Chorismate mutase II"/>
    <property type="match status" value="1"/>
</dbReference>
<dbReference type="Gene3D" id="1.20.59.10">
    <property type="entry name" value="Chorismate mutase"/>
    <property type="match status" value="1"/>
</dbReference>
<dbReference type="AlphaFoldDB" id="W0AHZ4"/>
<dbReference type="KEGG" id="ssan:NX02_29635"/>
<name>W0AHZ4_9SPHN</name>
<evidence type="ECO:0000259" key="3">
    <source>
        <dbReference type="PROSITE" id="PS51168"/>
    </source>
</evidence>
<accession>W0AHZ4</accession>
<dbReference type="GO" id="GO:0004106">
    <property type="term" value="F:chorismate mutase activity"/>
    <property type="evidence" value="ECO:0007669"/>
    <property type="project" value="UniProtKB-EC"/>
</dbReference>
<organism evidence="4 5">
    <name type="scientific">Sphingomonas sanxanigenens DSM 19645 = NX02</name>
    <dbReference type="NCBI Taxonomy" id="1123269"/>
    <lineage>
        <taxon>Bacteria</taxon>
        <taxon>Pseudomonadati</taxon>
        <taxon>Pseudomonadota</taxon>
        <taxon>Alphaproteobacteria</taxon>
        <taxon>Sphingomonadales</taxon>
        <taxon>Sphingomonadaceae</taxon>
        <taxon>Sphingomonas</taxon>
    </lineage>
</organism>
<dbReference type="InterPro" id="IPR036979">
    <property type="entry name" value="CM_dom_sf"/>
</dbReference>
<dbReference type="PANTHER" id="PTHR38041:SF1">
    <property type="entry name" value="CHORISMATE MUTASE"/>
    <property type="match status" value="1"/>
</dbReference>
<dbReference type="PROSITE" id="PS51168">
    <property type="entry name" value="CHORISMATE_MUT_2"/>
    <property type="match status" value="1"/>
</dbReference>
<keyword evidence="2" id="KW-0413">Isomerase</keyword>
<dbReference type="HOGENOM" id="CLU_131518_2_1_5"/>
<dbReference type="GO" id="GO:0009697">
    <property type="term" value="P:salicylic acid biosynthetic process"/>
    <property type="evidence" value="ECO:0007669"/>
    <property type="project" value="TreeGrafter"/>
</dbReference>
<keyword evidence="5" id="KW-1185">Reference proteome</keyword>
<dbReference type="SMART" id="SM00830">
    <property type="entry name" value="CM_2"/>
    <property type="match status" value="1"/>
</dbReference>
<gene>
    <name evidence="4" type="ORF">NX02_29635</name>
</gene>